<name>A0A5C1AHN0_9BACT</name>
<evidence type="ECO:0000256" key="1">
    <source>
        <dbReference type="SAM" id="MobiDB-lite"/>
    </source>
</evidence>
<dbReference type="Pfam" id="PF00535">
    <property type="entry name" value="Glycos_transf_2"/>
    <property type="match status" value="1"/>
</dbReference>
<dbReference type="SUPFAM" id="SSF53448">
    <property type="entry name" value="Nucleotide-diphospho-sugar transferases"/>
    <property type="match status" value="1"/>
</dbReference>
<dbReference type="KEGG" id="lrs:PX52LOC_05159"/>
<proteinExistence type="predicted"/>
<evidence type="ECO:0000313" key="3">
    <source>
        <dbReference type="EMBL" id="QEL18145.1"/>
    </source>
</evidence>
<dbReference type="PANTHER" id="PTHR43179">
    <property type="entry name" value="RHAMNOSYLTRANSFERASE WBBL"/>
    <property type="match status" value="1"/>
</dbReference>
<organism evidence="3 4">
    <name type="scientific">Limnoglobus roseus</name>
    <dbReference type="NCBI Taxonomy" id="2598579"/>
    <lineage>
        <taxon>Bacteria</taxon>
        <taxon>Pseudomonadati</taxon>
        <taxon>Planctomycetota</taxon>
        <taxon>Planctomycetia</taxon>
        <taxon>Gemmatales</taxon>
        <taxon>Gemmataceae</taxon>
        <taxon>Limnoglobus</taxon>
    </lineage>
</organism>
<evidence type="ECO:0000313" key="4">
    <source>
        <dbReference type="Proteomes" id="UP000324974"/>
    </source>
</evidence>
<dbReference type="AlphaFoldDB" id="A0A5C1AHN0"/>
<feature type="region of interest" description="Disordered" evidence="1">
    <location>
        <begin position="1"/>
        <end position="24"/>
    </location>
</feature>
<feature type="domain" description="Glycosyltransferase 2-like" evidence="2">
    <location>
        <begin position="34"/>
        <end position="215"/>
    </location>
</feature>
<dbReference type="InterPro" id="IPR001173">
    <property type="entry name" value="Glyco_trans_2-like"/>
</dbReference>
<dbReference type="RefSeq" id="WP_149112677.1">
    <property type="nucleotide sequence ID" value="NZ_CP042425.1"/>
</dbReference>
<protein>
    <submittedName>
        <fullName evidence="3">GT2 family glycosyltransferase</fullName>
    </submittedName>
</protein>
<gene>
    <name evidence="3" type="ORF">PX52LOC_05159</name>
</gene>
<dbReference type="InterPro" id="IPR029044">
    <property type="entry name" value="Nucleotide-diphossugar_trans"/>
</dbReference>
<dbReference type="Gene3D" id="3.90.550.10">
    <property type="entry name" value="Spore Coat Polysaccharide Biosynthesis Protein SpsA, Chain A"/>
    <property type="match status" value="1"/>
</dbReference>
<dbReference type="PANTHER" id="PTHR43179:SF7">
    <property type="entry name" value="RHAMNOSYLTRANSFERASE WBBL"/>
    <property type="match status" value="1"/>
</dbReference>
<dbReference type="OrthoDB" id="9771846at2"/>
<accession>A0A5C1AHN0</accession>
<keyword evidence="3" id="KW-0808">Transferase</keyword>
<dbReference type="EMBL" id="CP042425">
    <property type="protein sequence ID" value="QEL18145.1"/>
    <property type="molecule type" value="Genomic_DNA"/>
</dbReference>
<dbReference type="GO" id="GO:0016740">
    <property type="term" value="F:transferase activity"/>
    <property type="evidence" value="ECO:0007669"/>
    <property type="project" value="UniProtKB-KW"/>
</dbReference>
<dbReference type="CDD" id="cd04186">
    <property type="entry name" value="GT_2_like_c"/>
    <property type="match status" value="1"/>
</dbReference>
<dbReference type="Proteomes" id="UP000324974">
    <property type="component" value="Chromosome"/>
</dbReference>
<sequence>MALAFPPADETTDPALRTRPTQAAPSEVAVPRLSVVVVNFCQWQNTARLTRQLRHSDAVRAGEANVVIVDNGSPAEQVMKNLRGLRGVKVELNSANLGFAAAVNRGVRVGPSEWVLLLNPDVTVEDGFLDEVLVAVDAAVKHDSATGVIGFRLLNADGTDQASAGHFPTFASTLKGLFLPRSRRKCHHQSSQDRRQVQWVTGGCLLVRRDCFQELGGLDERFFLYYEDVDFCRRVQQFGRTVWYDPRVAVTHHWPLHKRTVPAPLRFITRHALLTFAGRHWKPWQRAALRRLVHAEARAREGVARWRGDSVAAACYRELRLQTSRKKAHPADVSFVAQFLRPIAAAQDTPSEP</sequence>
<reference evidence="4" key="1">
    <citation type="submission" date="2019-08" db="EMBL/GenBank/DDBJ databases">
        <title>Limnoglobus roseus gen. nov., sp. nov., a novel freshwater planctomycete with a giant genome from the family Gemmataceae.</title>
        <authorList>
            <person name="Kulichevskaya I.S."/>
            <person name="Naumoff D.G."/>
            <person name="Miroshnikov K."/>
            <person name="Ivanova A."/>
            <person name="Philippov D.A."/>
            <person name="Hakobyan A."/>
            <person name="Rijpstra I.C."/>
            <person name="Sinninghe Damste J.S."/>
            <person name="Liesack W."/>
            <person name="Dedysh S.N."/>
        </authorList>
    </citation>
    <scope>NUCLEOTIDE SEQUENCE [LARGE SCALE GENOMIC DNA]</scope>
    <source>
        <strain evidence="4">PX52</strain>
    </source>
</reference>
<keyword evidence="4" id="KW-1185">Reference proteome</keyword>
<evidence type="ECO:0000259" key="2">
    <source>
        <dbReference type="Pfam" id="PF00535"/>
    </source>
</evidence>